<dbReference type="AlphaFoldDB" id="A0A9P6AC98"/>
<evidence type="ECO:0000313" key="2">
    <source>
        <dbReference type="EMBL" id="KAF9502755.1"/>
    </source>
</evidence>
<dbReference type="Proteomes" id="UP000886523">
    <property type="component" value="Unassembled WGS sequence"/>
</dbReference>
<dbReference type="EMBL" id="MU129645">
    <property type="protein sequence ID" value="KAF9502755.1"/>
    <property type="molecule type" value="Genomic_DNA"/>
</dbReference>
<proteinExistence type="predicted"/>
<name>A0A9P6AC98_9AGAM</name>
<reference evidence="2" key="1">
    <citation type="journal article" date="2020" name="Nat. Commun.">
        <title>Large-scale genome sequencing of mycorrhizal fungi provides insights into the early evolution of symbiotic traits.</title>
        <authorList>
            <person name="Miyauchi S."/>
            <person name="Kiss E."/>
            <person name="Kuo A."/>
            <person name="Drula E."/>
            <person name="Kohler A."/>
            <person name="Sanchez-Garcia M."/>
            <person name="Morin E."/>
            <person name="Andreopoulos B."/>
            <person name="Barry K.W."/>
            <person name="Bonito G."/>
            <person name="Buee M."/>
            <person name="Carver A."/>
            <person name="Chen C."/>
            <person name="Cichocki N."/>
            <person name="Clum A."/>
            <person name="Culley D."/>
            <person name="Crous P.W."/>
            <person name="Fauchery L."/>
            <person name="Girlanda M."/>
            <person name="Hayes R.D."/>
            <person name="Keri Z."/>
            <person name="LaButti K."/>
            <person name="Lipzen A."/>
            <person name="Lombard V."/>
            <person name="Magnuson J."/>
            <person name="Maillard F."/>
            <person name="Murat C."/>
            <person name="Nolan M."/>
            <person name="Ohm R.A."/>
            <person name="Pangilinan J."/>
            <person name="Pereira M.F."/>
            <person name="Perotto S."/>
            <person name="Peter M."/>
            <person name="Pfister S."/>
            <person name="Riley R."/>
            <person name="Sitrit Y."/>
            <person name="Stielow J.B."/>
            <person name="Szollosi G."/>
            <person name="Zifcakova L."/>
            <person name="Stursova M."/>
            <person name="Spatafora J.W."/>
            <person name="Tedersoo L."/>
            <person name="Vaario L.M."/>
            <person name="Yamada A."/>
            <person name="Yan M."/>
            <person name="Wang P."/>
            <person name="Xu J."/>
            <person name="Bruns T."/>
            <person name="Baldrian P."/>
            <person name="Vilgalys R."/>
            <person name="Dunand C."/>
            <person name="Henrissat B."/>
            <person name="Grigoriev I.V."/>
            <person name="Hibbett D."/>
            <person name="Nagy L.G."/>
            <person name="Martin F.M."/>
        </authorList>
    </citation>
    <scope>NUCLEOTIDE SEQUENCE</scope>
    <source>
        <strain evidence="2">UP504</strain>
    </source>
</reference>
<organism evidence="2 3">
    <name type="scientific">Hydnum rufescens UP504</name>
    <dbReference type="NCBI Taxonomy" id="1448309"/>
    <lineage>
        <taxon>Eukaryota</taxon>
        <taxon>Fungi</taxon>
        <taxon>Dikarya</taxon>
        <taxon>Basidiomycota</taxon>
        <taxon>Agaricomycotina</taxon>
        <taxon>Agaricomycetes</taxon>
        <taxon>Cantharellales</taxon>
        <taxon>Hydnaceae</taxon>
        <taxon>Hydnum</taxon>
    </lineage>
</organism>
<feature type="region of interest" description="Disordered" evidence="1">
    <location>
        <begin position="150"/>
        <end position="203"/>
    </location>
</feature>
<accession>A0A9P6AC98</accession>
<feature type="compositionally biased region" description="Polar residues" evidence="1">
    <location>
        <begin position="1"/>
        <end position="11"/>
    </location>
</feature>
<comment type="caution">
    <text evidence="2">The sequence shown here is derived from an EMBL/GenBank/DDBJ whole genome shotgun (WGS) entry which is preliminary data.</text>
</comment>
<feature type="compositionally biased region" description="Polar residues" evidence="1">
    <location>
        <begin position="162"/>
        <end position="172"/>
    </location>
</feature>
<keyword evidence="3" id="KW-1185">Reference proteome</keyword>
<gene>
    <name evidence="2" type="ORF">BS47DRAFT_1370037</name>
</gene>
<evidence type="ECO:0000256" key="1">
    <source>
        <dbReference type="SAM" id="MobiDB-lite"/>
    </source>
</evidence>
<feature type="region of interest" description="Disordered" evidence="1">
    <location>
        <begin position="1"/>
        <end position="43"/>
    </location>
</feature>
<protein>
    <submittedName>
        <fullName evidence="2">Uncharacterized protein</fullName>
    </submittedName>
</protein>
<sequence>MAQSKSTSPEGTQIGGPQDQREGAQGALPERSVTDETEEEAVSKAKAKDIMICALMTAARKKKEMKMRTMKMRTMKTKKSKQLWGLGAITQEGHEEFKGCFMKVAYDVLPWAIQPVKDHRMKLMQFPVNVLPMSQQPIMRWNINRHTHERKKVGSSHELPQASPSPKVNSQAHEVEKGGPLRGFKKSAQVPTKEKSAVTGKRC</sequence>
<evidence type="ECO:0000313" key="3">
    <source>
        <dbReference type="Proteomes" id="UP000886523"/>
    </source>
</evidence>